<dbReference type="SMART" id="SM00033">
    <property type="entry name" value="CH"/>
    <property type="match status" value="1"/>
</dbReference>
<dbReference type="SUPFAM" id="SSF47576">
    <property type="entry name" value="Calponin-homology domain, CH-domain"/>
    <property type="match status" value="1"/>
</dbReference>
<sequence length="240" mass="26521">MSVVDDKLGIFREKSEFNVINSTVNGIGHEDMLNGGTMVEESTPKLAKQRAEVVEWLNALFDHLILPSETSEEDLRACLIDGTILCGILNKLSPSSITKVNSRSGSFGADESGLSAYERSENIKSFLSAVDVLGLPKFEPSHLEQGPITTVVDCLLTLKDHFTHEGKCEDLSQKGWVLPEAETCVVGDARQGDQSQRRNYSSLRNDRRRSYSDLQFENILRSPVMSVPAVCTAKRNEDEG</sequence>
<dbReference type="PANTHER" id="PTHR47385:SF14">
    <property type="entry name" value="TRANSGELIN"/>
    <property type="match status" value="1"/>
</dbReference>
<proteinExistence type="predicted"/>
<dbReference type="Gene3D" id="1.10.418.10">
    <property type="entry name" value="Calponin-like domain"/>
    <property type="match status" value="1"/>
</dbReference>
<dbReference type="PANTHER" id="PTHR47385">
    <property type="entry name" value="CALPONIN"/>
    <property type="match status" value="1"/>
</dbReference>
<dbReference type="Proteomes" id="UP000017836">
    <property type="component" value="Unassembled WGS sequence"/>
</dbReference>
<dbReference type="Gramene" id="ERN15128">
    <property type="protein sequence ID" value="ERN15128"/>
    <property type="gene ID" value="AMTR_s00056p00106460"/>
</dbReference>
<accession>U5D459</accession>
<name>U5D459_AMBTC</name>
<organism evidence="2 3">
    <name type="scientific">Amborella trichopoda</name>
    <dbReference type="NCBI Taxonomy" id="13333"/>
    <lineage>
        <taxon>Eukaryota</taxon>
        <taxon>Viridiplantae</taxon>
        <taxon>Streptophyta</taxon>
        <taxon>Embryophyta</taxon>
        <taxon>Tracheophyta</taxon>
        <taxon>Spermatophyta</taxon>
        <taxon>Magnoliopsida</taxon>
        <taxon>Amborellales</taxon>
        <taxon>Amborellaceae</taxon>
        <taxon>Amborella</taxon>
    </lineage>
</organism>
<protein>
    <recommendedName>
        <fullName evidence="1">Calponin-homology (CH) domain-containing protein</fullName>
    </recommendedName>
</protein>
<dbReference type="Pfam" id="PF00307">
    <property type="entry name" value="CH"/>
    <property type="match status" value="1"/>
</dbReference>
<reference evidence="3" key="1">
    <citation type="journal article" date="2013" name="Science">
        <title>The Amborella genome and the evolution of flowering plants.</title>
        <authorList>
            <consortium name="Amborella Genome Project"/>
        </authorList>
    </citation>
    <scope>NUCLEOTIDE SEQUENCE [LARGE SCALE GENOMIC DNA]</scope>
</reference>
<evidence type="ECO:0000259" key="1">
    <source>
        <dbReference type="PROSITE" id="PS50021"/>
    </source>
</evidence>
<dbReference type="InterPro" id="IPR001715">
    <property type="entry name" value="CH_dom"/>
</dbReference>
<dbReference type="InterPro" id="IPR036872">
    <property type="entry name" value="CH_dom_sf"/>
</dbReference>
<dbReference type="OMA" id="HEDMLNG"/>
<evidence type="ECO:0000313" key="2">
    <source>
        <dbReference type="EMBL" id="ERN15128.1"/>
    </source>
</evidence>
<dbReference type="PROSITE" id="PS50021">
    <property type="entry name" value="CH"/>
    <property type="match status" value="1"/>
</dbReference>
<gene>
    <name evidence="2" type="ORF">AMTR_s00056p00106460</name>
</gene>
<dbReference type="HOGENOM" id="CLU_1157793_0_0_1"/>
<dbReference type="InterPro" id="IPR050606">
    <property type="entry name" value="Calponin-like"/>
</dbReference>
<feature type="domain" description="Calponin-homology (CH)" evidence="1">
    <location>
        <begin position="47"/>
        <end position="163"/>
    </location>
</feature>
<dbReference type="EMBL" id="KI392510">
    <property type="protein sequence ID" value="ERN15128.1"/>
    <property type="molecule type" value="Genomic_DNA"/>
</dbReference>
<dbReference type="STRING" id="13333.U5D459"/>
<keyword evidence="3" id="KW-1185">Reference proteome</keyword>
<dbReference type="eggNOG" id="KOG0239">
    <property type="taxonomic scope" value="Eukaryota"/>
</dbReference>
<dbReference type="AlphaFoldDB" id="U5D459"/>
<evidence type="ECO:0000313" key="3">
    <source>
        <dbReference type="Proteomes" id="UP000017836"/>
    </source>
</evidence>